<feature type="signal peptide" evidence="2">
    <location>
        <begin position="1"/>
        <end position="22"/>
    </location>
</feature>
<comment type="caution">
    <text evidence="3">The sequence shown here is derived from an EMBL/GenBank/DDBJ whole genome shotgun (WGS) entry which is preliminary data.</text>
</comment>
<dbReference type="EMBL" id="BAAAOG010000002">
    <property type="protein sequence ID" value="GAA1953565.1"/>
    <property type="molecule type" value="Genomic_DNA"/>
</dbReference>
<dbReference type="Proteomes" id="UP001499933">
    <property type="component" value="Unassembled WGS sequence"/>
</dbReference>
<feature type="compositionally biased region" description="Low complexity" evidence="1">
    <location>
        <begin position="236"/>
        <end position="248"/>
    </location>
</feature>
<protein>
    <recommendedName>
        <fullName evidence="5">LppX_LprAFG lipoprotein</fullName>
    </recommendedName>
</protein>
<evidence type="ECO:0008006" key="5">
    <source>
        <dbReference type="Google" id="ProtNLM"/>
    </source>
</evidence>
<sequence>MSHAQRFGSAALSIAIVLVLSACTPNPTSSTPDASARPVTTEEAQLLAVTRFNNYDAGTRPFSTTLTQQGAQLTVTGWIDYVAHVGYAAVTGAFHPQAMVWSDSTVGIIPQTPDHNGNPILPMPAADADWHSRPLDPTTSRLDAMLAVLSSLGSDRPDNPLLVQQTGALWLRDDTVDSTPVSVFAAPPTDKPSDASSAPITAETSSLRLWVDDTGLMRRAEVRLGDDWTTADMPDGAGPALALPEGAQ</sequence>
<evidence type="ECO:0000313" key="3">
    <source>
        <dbReference type="EMBL" id="GAA1953565.1"/>
    </source>
</evidence>
<keyword evidence="2" id="KW-0732">Signal</keyword>
<proteinExistence type="predicted"/>
<gene>
    <name evidence="3" type="ORF">GCM10009776_14260</name>
</gene>
<evidence type="ECO:0000313" key="4">
    <source>
        <dbReference type="Proteomes" id="UP001499933"/>
    </source>
</evidence>
<feature type="region of interest" description="Disordered" evidence="1">
    <location>
        <begin position="229"/>
        <end position="248"/>
    </location>
</feature>
<keyword evidence="4" id="KW-1185">Reference proteome</keyword>
<organism evidence="3 4">
    <name type="scientific">Microbacterium deminutum</name>
    <dbReference type="NCBI Taxonomy" id="344164"/>
    <lineage>
        <taxon>Bacteria</taxon>
        <taxon>Bacillati</taxon>
        <taxon>Actinomycetota</taxon>
        <taxon>Actinomycetes</taxon>
        <taxon>Micrococcales</taxon>
        <taxon>Microbacteriaceae</taxon>
        <taxon>Microbacterium</taxon>
    </lineage>
</organism>
<name>A0ABN2QLV4_9MICO</name>
<evidence type="ECO:0000256" key="2">
    <source>
        <dbReference type="SAM" id="SignalP"/>
    </source>
</evidence>
<dbReference type="PROSITE" id="PS51257">
    <property type="entry name" value="PROKAR_LIPOPROTEIN"/>
    <property type="match status" value="1"/>
</dbReference>
<reference evidence="3 4" key="1">
    <citation type="journal article" date="2019" name="Int. J. Syst. Evol. Microbiol.">
        <title>The Global Catalogue of Microorganisms (GCM) 10K type strain sequencing project: providing services to taxonomists for standard genome sequencing and annotation.</title>
        <authorList>
            <consortium name="The Broad Institute Genomics Platform"/>
            <consortium name="The Broad Institute Genome Sequencing Center for Infectious Disease"/>
            <person name="Wu L."/>
            <person name="Ma J."/>
        </authorList>
    </citation>
    <scope>NUCLEOTIDE SEQUENCE [LARGE SCALE GENOMIC DNA]</scope>
    <source>
        <strain evidence="3 4">JCM 14901</strain>
    </source>
</reference>
<accession>A0ABN2QLV4</accession>
<feature type="chain" id="PRO_5045434053" description="LppX_LprAFG lipoprotein" evidence="2">
    <location>
        <begin position="23"/>
        <end position="248"/>
    </location>
</feature>
<evidence type="ECO:0000256" key="1">
    <source>
        <dbReference type="SAM" id="MobiDB-lite"/>
    </source>
</evidence>